<evidence type="ECO:0000259" key="8">
    <source>
        <dbReference type="Pfam" id="PF13396"/>
    </source>
</evidence>
<evidence type="ECO:0000313" key="13">
    <source>
        <dbReference type="EMBL" id="CAB4695704.1"/>
    </source>
</evidence>
<evidence type="ECO:0000313" key="14">
    <source>
        <dbReference type="EMBL" id="CAB4808069.1"/>
    </source>
</evidence>
<feature type="transmembrane region" description="Helical" evidence="6">
    <location>
        <begin position="17"/>
        <end position="38"/>
    </location>
</feature>
<dbReference type="EMBL" id="CAFBNJ010000198">
    <property type="protein sequence ID" value="CAB4967199.1"/>
    <property type="molecule type" value="Genomic_DNA"/>
</dbReference>
<evidence type="ECO:0000259" key="7">
    <source>
        <dbReference type="Pfam" id="PF09851"/>
    </source>
</evidence>
<dbReference type="EMBL" id="CAEZVC010000009">
    <property type="protein sequence ID" value="CAB4615054.1"/>
    <property type="molecule type" value="Genomic_DNA"/>
</dbReference>
<evidence type="ECO:0000256" key="5">
    <source>
        <dbReference type="ARBA" id="ARBA00023136"/>
    </source>
</evidence>
<evidence type="ECO:0000256" key="6">
    <source>
        <dbReference type="SAM" id="Phobius"/>
    </source>
</evidence>
<keyword evidence="4 6" id="KW-1133">Transmembrane helix</keyword>
<dbReference type="InterPro" id="IPR018649">
    <property type="entry name" value="SHOCT"/>
</dbReference>
<organism evidence="11">
    <name type="scientific">freshwater metagenome</name>
    <dbReference type="NCBI Taxonomy" id="449393"/>
    <lineage>
        <taxon>unclassified sequences</taxon>
        <taxon>metagenomes</taxon>
        <taxon>ecological metagenomes</taxon>
    </lineage>
</organism>
<evidence type="ECO:0000313" key="15">
    <source>
        <dbReference type="EMBL" id="CAB4967199.1"/>
    </source>
</evidence>
<feature type="domain" description="SHOCT" evidence="7">
    <location>
        <begin position="103"/>
        <end position="128"/>
    </location>
</feature>
<keyword evidence="2" id="KW-1003">Cell membrane</keyword>
<name>A0A6J6ERC2_9ZZZZ</name>
<evidence type="ECO:0000256" key="3">
    <source>
        <dbReference type="ARBA" id="ARBA00022692"/>
    </source>
</evidence>
<evidence type="ECO:0000313" key="16">
    <source>
        <dbReference type="EMBL" id="CAB5077882.1"/>
    </source>
</evidence>
<feature type="transmembrane region" description="Helical" evidence="6">
    <location>
        <begin position="50"/>
        <end position="69"/>
    </location>
</feature>
<evidence type="ECO:0000256" key="4">
    <source>
        <dbReference type="ARBA" id="ARBA00022989"/>
    </source>
</evidence>
<dbReference type="InterPro" id="IPR027379">
    <property type="entry name" value="CLS_N"/>
</dbReference>
<comment type="subcellular location">
    <subcellularLocation>
        <location evidence="1">Cell membrane</location>
        <topology evidence="1">Multi-pass membrane protein</topology>
    </subcellularLocation>
</comment>
<protein>
    <submittedName>
        <fullName evidence="11">Unannotated protein</fullName>
    </submittedName>
</protein>
<gene>
    <name evidence="11" type="ORF">UFOPK1762_00441</name>
    <name evidence="12" type="ORF">UFOPK1906_00304</name>
    <name evidence="13" type="ORF">UFOPK2624_00234</name>
    <name evidence="14" type="ORF">UFOPK3010_00978</name>
    <name evidence="9" type="ORF">UFOPK3331_00232</name>
    <name evidence="15" type="ORF">UFOPK3785_02114</name>
    <name evidence="10" type="ORF">UFOPK4201_00135</name>
    <name evidence="16" type="ORF">UFOPK4371_01216</name>
</gene>
<proteinExistence type="predicted"/>
<feature type="domain" description="Cardiolipin synthase N-terminal" evidence="8">
    <location>
        <begin position="26"/>
        <end position="70"/>
    </location>
</feature>
<dbReference type="AlphaFoldDB" id="A0A6J6ERC2"/>
<evidence type="ECO:0000313" key="11">
    <source>
        <dbReference type="EMBL" id="CAB4579090.1"/>
    </source>
</evidence>
<dbReference type="EMBL" id="CAEUNJ010000003">
    <property type="protein sequence ID" value="CAB4370315.1"/>
    <property type="molecule type" value="Genomic_DNA"/>
</dbReference>
<dbReference type="EMBL" id="CAEZTY010000010">
    <property type="protein sequence ID" value="CAB4579090.1"/>
    <property type="molecule type" value="Genomic_DNA"/>
</dbReference>
<evidence type="ECO:0000313" key="12">
    <source>
        <dbReference type="EMBL" id="CAB4615054.1"/>
    </source>
</evidence>
<evidence type="ECO:0000256" key="1">
    <source>
        <dbReference type="ARBA" id="ARBA00004651"/>
    </source>
</evidence>
<accession>A0A6J6ERC2</accession>
<dbReference type="GO" id="GO:0005886">
    <property type="term" value="C:plasma membrane"/>
    <property type="evidence" value="ECO:0007669"/>
    <property type="project" value="UniProtKB-SubCell"/>
</dbReference>
<dbReference type="EMBL" id="CAFAAM010000125">
    <property type="protein sequence ID" value="CAB4808069.1"/>
    <property type="molecule type" value="Genomic_DNA"/>
</dbReference>
<evidence type="ECO:0000256" key="2">
    <source>
        <dbReference type="ARBA" id="ARBA00022475"/>
    </source>
</evidence>
<dbReference type="EMBL" id="CAESAL010000005">
    <property type="protein sequence ID" value="CAB4331629.1"/>
    <property type="molecule type" value="Genomic_DNA"/>
</dbReference>
<evidence type="ECO:0000313" key="10">
    <source>
        <dbReference type="EMBL" id="CAB4370315.1"/>
    </source>
</evidence>
<dbReference type="EMBL" id="CAEZXY010000005">
    <property type="protein sequence ID" value="CAB4695704.1"/>
    <property type="molecule type" value="Genomic_DNA"/>
</dbReference>
<dbReference type="Pfam" id="PF13396">
    <property type="entry name" value="PLDc_N"/>
    <property type="match status" value="1"/>
</dbReference>
<evidence type="ECO:0000313" key="9">
    <source>
        <dbReference type="EMBL" id="CAB4331629.1"/>
    </source>
</evidence>
<dbReference type="Pfam" id="PF09851">
    <property type="entry name" value="SHOCT"/>
    <property type="match status" value="1"/>
</dbReference>
<reference evidence="11" key="1">
    <citation type="submission" date="2020-05" db="EMBL/GenBank/DDBJ databases">
        <authorList>
            <person name="Chiriac C."/>
            <person name="Salcher M."/>
            <person name="Ghai R."/>
            <person name="Kavagutti S V."/>
        </authorList>
    </citation>
    <scope>NUCLEOTIDE SEQUENCE</scope>
</reference>
<dbReference type="EMBL" id="CAFBRD010000070">
    <property type="protein sequence ID" value="CAB5077882.1"/>
    <property type="molecule type" value="Genomic_DNA"/>
</dbReference>
<sequence length="131" mass="14638">MFAASTNWGVGEVLITMLYFTCLFIWIWLAISVFIDIFRSRDMGGLHKAVWVVAIIAFNLLGVLAYLIVRGGKMHEHEIEAAKAQEAAMQNYIRNAAGTTPADELHRLADLKDRGVIDQAEFDKLKAKVVS</sequence>
<keyword evidence="3 6" id="KW-0812">Transmembrane</keyword>
<keyword evidence="5 6" id="KW-0472">Membrane</keyword>